<keyword evidence="6" id="KW-0539">Nucleus</keyword>
<dbReference type="Gene3D" id="3.40.50.10980">
    <property type="entry name" value="Nibrin, BRCT2 domain"/>
    <property type="match status" value="1"/>
</dbReference>
<dbReference type="Pfam" id="PF00533">
    <property type="entry name" value="BRCT"/>
    <property type="match status" value="1"/>
</dbReference>
<evidence type="ECO:0000256" key="4">
    <source>
        <dbReference type="ARBA" id="ARBA00022763"/>
    </source>
</evidence>
<organism evidence="10 11">
    <name type="scientific">Ceratosolen solmsi marchali</name>
    <dbReference type="NCBI Taxonomy" id="326594"/>
    <lineage>
        <taxon>Eukaryota</taxon>
        <taxon>Metazoa</taxon>
        <taxon>Ecdysozoa</taxon>
        <taxon>Arthropoda</taxon>
        <taxon>Hexapoda</taxon>
        <taxon>Insecta</taxon>
        <taxon>Pterygota</taxon>
        <taxon>Neoptera</taxon>
        <taxon>Endopterygota</taxon>
        <taxon>Hymenoptera</taxon>
        <taxon>Apocrita</taxon>
        <taxon>Proctotrupomorpha</taxon>
        <taxon>Chalcidoidea</taxon>
        <taxon>Agaonidae</taxon>
        <taxon>Agaoninae</taxon>
        <taxon>Ceratosolen</taxon>
    </lineage>
</organism>
<accession>A0AAJ6YW67</accession>
<dbReference type="GO" id="GO:0030870">
    <property type="term" value="C:Mre11 complex"/>
    <property type="evidence" value="ECO:0007669"/>
    <property type="project" value="InterPro"/>
</dbReference>
<evidence type="ECO:0000313" key="10">
    <source>
        <dbReference type="Proteomes" id="UP000695007"/>
    </source>
</evidence>
<keyword evidence="5" id="KW-0234">DNA repair</keyword>
<evidence type="ECO:0000256" key="1">
    <source>
        <dbReference type="ARBA" id="ARBA00004123"/>
    </source>
</evidence>
<comment type="subcellular location">
    <subcellularLocation>
        <location evidence="2">Chromosome</location>
    </subcellularLocation>
    <subcellularLocation>
        <location evidence="1">Nucleus</location>
    </subcellularLocation>
</comment>
<dbReference type="Gene3D" id="3.40.50.10190">
    <property type="entry name" value="BRCT domain"/>
    <property type="match status" value="1"/>
</dbReference>
<evidence type="ECO:0000256" key="8">
    <source>
        <dbReference type="ARBA" id="ARBA00044757"/>
    </source>
</evidence>
<reference evidence="11" key="1">
    <citation type="submission" date="2025-08" db="UniProtKB">
        <authorList>
            <consortium name="RefSeq"/>
        </authorList>
    </citation>
    <scope>IDENTIFICATION</scope>
</reference>
<proteinExistence type="inferred from homology"/>
<dbReference type="PANTHER" id="PTHR12162:SF0">
    <property type="entry name" value="NIBRIN"/>
    <property type="match status" value="1"/>
</dbReference>
<dbReference type="GO" id="GO:0007095">
    <property type="term" value="P:mitotic G2 DNA damage checkpoint signaling"/>
    <property type="evidence" value="ECO:0007669"/>
    <property type="project" value="InterPro"/>
</dbReference>
<name>A0AAJ6YW67_9HYME</name>
<evidence type="ECO:0000313" key="11">
    <source>
        <dbReference type="RefSeq" id="XP_011505562.1"/>
    </source>
</evidence>
<evidence type="ECO:0000259" key="9">
    <source>
        <dbReference type="PROSITE" id="PS50006"/>
    </source>
</evidence>
<dbReference type="RefSeq" id="XP_011505562.1">
    <property type="nucleotide sequence ID" value="XM_011507260.1"/>
</dbReference>
<dbReference type="InterPro" id="IPR036420">
    <property type="entry name" value="BRCT_dom_sf"/>
</dbReference>
<dbReference type="AlphaFoldDB" id="A0AAJ6YW67"/>
<dbReference type="SUPFAM" id="SSF49879">
    <property type="entry name" value="SMAD/FHA domain"/>
    <property type="match status" value="1"/>
</dbReference>
<dbReference type="InterPro" id="IPR040227">
    <property type="entry name" value="Nibrin-rel"/>
</dbReference>
<dbReference type="GO" id="GO:0003684">
    <property type="term" value="F:damaged DNA binding"/>
    <property type="evidence" value="ECO:0007669"/>
    <property type="project" value="TreeGrafter"/>
</dbReference>
<gene>
    <name evidence="11" type="primary">LOC105368276</name>
</gene>
<protein>
    <submittedName>
        <fullName evidence="11">Nibrin-like</fullName>
    </submittedName>
</protein>
<dbReference type="InterPro" id="IPR032429">
    <property type="entry name" value="Nibrin_BRCT2"/>
</dbReference>
<evidence type="ECO:0000256" key="5">
    <source>
        <dbReference type="ARBA" id="ARBA00023204"/>
    </source>
</evidence>
<dbReference type="PROSITE" id="PS50006">
    <property type="entry name" value="FHA_DOMAIN"/>
    <property type="match status" value="1"/>
</dbReference>
<feature type="domain" description="FHA" evidence="9">
    <location>
        <begin position="20"/>
        <end position="79"/>
    </location>
</feature>
<dbReference type="Pfam" id="PF00498">
    <property type="entry name" value="FHA"/>
    <property type="match status" value="1"/>
</dbReference>
<dbReference type="CDD" id="cd22667">
    <property type="entry name" value="FHA_NBN"/>
    <property type="match status" value="1"/>
</dbReference>
<dbReference type="SUPFAM" id="SSF52113">
    <property type="entry name" value="BRCT domain"/>
    <property type="match status" value="1"/>
</dbReference>
<dbReference type="GeneID" id="105368276"/>
<dbReference type="KEGG" id="csol:105368276"/>
<keyword evidence="3" id="KW-0158">Chromosome</keyword>
<evidence type="ECO:0000256" key="6">
    <source>
        <dbReference type="ARBA" id="ARBA00023242"/>
    </source>
</evidence>
<comment type="similarity">
    <text evidence="8">Belongs to the Nibrin family.</text>
</comment>
<dbReference type="Pfam" id="PF16508">
    <property type="entry name" value="NIBRIN_BRCT_II"/>
    <property type="match status" value="1"/>
</dbReference>
<evidence type="ECO:0000256" key="3">
    <source>
        <dbReference type="ARBA" id="ARBA00022454"/>
    </source>
</evidence>
<dbReference type="InterPro" id="IPR043014">
    <property type="entry name" value="Nibrin_BRCT2_sf"/>
</dbReference>
<keyword evidence="10" id="KW-1185">Reference proteome</keyword>
<dbReference type="InterPro" id="IPR008984">
    <property type="entry name" value="SMAD_FHA_dom_sf"/>
</dbReference>
<dbReference type="InterPro" id="IPR001357">
    <property type="entry name" value="BRCT_dom"/>
</dbReference>
<keyword evidence="4" id="KW-0227">DNA damage</keyword>
<evidence type="ECO:0000256" key="7">
    <source>
        <dbReference type="ARBA" id="ARBA00023306"/>
    </source>
</evidence>
<dbReference type="Gene3D" id="2.60.200.20">
    <property type="match status" value="1"/>
</dbReference>
<dbReference type="GO" id="GO:0005694">
    <property type="term" value="C:chromosome"/>
    <property type="evidence" value="ECO:0007669"/>
    <property type="project" value="UniProtKB-SubCell"/>
</dbReference>
<dbReference type="PANTHER" id="PTHR12162">
    <property type="entry name" value="NIBRIN-RELATED"/>
    <property type="match status" value="1"/>
</dbReference>
<sequence>MWLLKDSDGRIRYLRPNTTVNVGRKQTDIVLENDSSISRAHATIVITLKDQMKISEESSKVIVKDINSKYGTTIIRNGIHIKVSTKGNELQPSDLIKFGLQHHIFKVEYIHFITVISRLSTDHKKKLKSIMDSIGGIIIDYYDERCTHLTATTATSTNKIISAIIAGIPIIDINYWMAVLNAIEVNNNLPDPNLFILSLQDKGVNSQRVSLKPNPLRKIIFQEKKFIFFSAKTFAEYNGMIKEAGGKAELYTTNLKNISDDLFTDNNIIMQITDDSFTDDVAIFNAIIYEKMQEKKLRMIAETEIPLALVYVSLDKFCNPKYHFKELIKRKSLVKDVSKILALDTQDILPSVHSNIDHTASNSKQMYIPETEDYTQESIIQRENYVSHKSVPKISNLKNIDPTVEIENSLSKINVDKEESPFIIKSMDINSRKRNIGNVYESADNSGLTFAKPQSKKIKIKNNIVKEINLLDSETKKKNSKLKTMYENLGVDDAIIDQESNESFDKPLEAPNLNIKSKRLKCIATNGKSNKRIFDELSDLKESYRNVMVESKNKEFNNSIEMSEKKRKLSVEHKNNDEFVETEEQNNESIKEQDKFSKWGFKKSEKKIIDFDLDDMDEDEPNIQDSLLQSTILNKESTSLSKEANNTPISNIDNILLEFNESDKDIEIQSPQTSNAKLSIESVKNWISIEPLKNNDLLENNTNLVKDKTEKTFSIRSNILLASNTHDKSSCKVFKKVYNQIPTKRILLSDMTIWKPNT</sequence>
<dbReference type="InterPro" id="IPR000253">
    <property type="entry name" value="FHA_dom"/>
</dbReference>
<dbReference type="GO" id="GO:0000724">
    <property type="term" value="P:double-strand break repair via homologous recombination"/>
    <property type="evidence" value="ECO:0007669"/>
    <property type="project" value="TreeGrafter"/>
</dbReference>
<dbReference type="Proteomes" id="UP000695007">
    <property type="component" value="Unplaced"/>
</dbReference>
<keyword evidence="7" id="KW-0131">Cell cycle</keyword>
<evidence type="ECO:0000256" key="2">
    <source>
        <dbReference type="ARBA" id="ARBA00004286"/>
    </source>
</evidence>